<dbReference type="GO" id="GO:0001836">
    <property type="term" value="P:release of cytochrome c from mitochondria"/>
    <property type="evidence" value="ECO:0007669"/>
    <property type="project" value="TreeGrafter"/>
</dbReference>
<evidence type="ECO:0000256" key="8">
    <source>
        <dbReference type="PIRSR" id="PIRSR600175-1"/>
    </source>
</evidence>
<dbReference type="GO" id="GO:0005741">
    <property type="term" value="C:mitochondrial outer membrane"/>
    <property type="evidence" value="ECO:0007669"/>
    <property type="project" value="TreeGrafter"/>
</dbReference>
<keyword evidence="3" id="KW-0813">Transport</keyword>
<comment type="similarity">
    <text evidence="2">Belongs to the Bcl-2 family.</text>
</comment>
<dbReference type="GO" id="GO:0051400">
    <property type="term" value="F:BH domain binding"/>
    <property type="evidence" value="ECO:0007669"/>
    <property type="project" value="TreeGrafter"/>
</dbReference>
<evidence type="ECO:0000313" key="11">
    <source>
        <dbReference type="EMBL" id="EMP23822.1"/>
    </source>
</evidence>
<proteinExistence type="inferred from homology"/>
<evidence type="ECO:0000313" key="12">
    <source>
        <dbReference type="Proteomes" id="UP000031443"/>
    </source>
</evidence>
<dbReference type="PROSITE" id="PS50267">
    <property type="entry name" value="NA_NEUROTRAN_SYMP_3"/>
    <property type="match status" value="1"/>
</dbReference>
<feature type="binding site" evidence="8">
    <location>
        <position position="78"/>
    </location>
    <ligand>
        <name>Na(+)</name>
        <dbReference type="ChEBI" id="CHEBI:29101"/>
        <label>1</label>
    </ligand>
</feature>
<accession>M7B6F5</accession>
<keyword evidence="5" id="KW-0053">Apoptosis</keyword>
<evidence type="ECO:0000256" key="9">
    <source>
        <dbReference type="SAM" id="Phobius"/>
    </source>
</evidence>
<dbReference type="Gene3D" id="1.10.437.10">
    <property type="entry name" value="Blc2-like"/>
    <property type="match status" value="1"/>
</dbReference>
<dbReference type="InterPro" id="IPR009078">
    <property type="entry name" value="Ferritin-like_SF"/>
</dbReference>
<keyword evidence="6 9" id="KW-1133">Transmembrane helix</keyword>
<dbReference type="PANTHER" id="PTHR11256:SF42">
    <property type="entry name" value="APOPTOSIS REGULATOR BAX"/>
    <property type="match status" value="1"/>
</dbReference>
<evidence type="ECO:0000256" key="2">
    <source>
        <dbReference type="ARBA" id="ARBA00009458"/>
    </source>
</evidence>
<protein>
    <submittedName>
        <fullName evidence="11">Apoptosis regulator BAX</fullName>
    </submittedName>
</protein>
<dbReference type="Pfam" id="PF00452">
    <property type="entry name" value="Bcl-2"/>
    <property type="match status" value="1"/>
</dbReference>
<keyword evidence="8" id="KW-0479">Metal-binding</keyword>
<sequence>MDPAALSPPKYSAWYHRLPPELGTVLQGHGITDCRLEDEMNKGVEGTGLAFITFTEAMTLFPASPFWSVLFFLMLLNLGLSTMLGNMQGILPPLLDRYPALQRRAALFTVSPGPSPLLGSGYAGKPPPFALAASMIDRVGTHPPKDVFFRVAAEMFSDGTFNWGRVVALFYFACKLVLKALCTKVPELVRTIVGWTLEYLREHVLAWIQAQGGWGYFFDRDDVALAHFSEFFRHLSGEKREQAERMLGFQNRRGGRILLQAIQVSRGRGAMDFALKLEKTINQALLDLHKVATSHADPHVSDPA</sequence>
<name>M7B6F5_CHEMY</name>
<dbReference type="InterPro" id="IPR036834">
    <property type="entry name" value="Bcl-2-like_sf"/>
</dbReference>
<dbReference type="AlphaFoldDB" id="M7B6F5"/>
<dbReference type="Pfam" id="PF00209">
    <property type="entry name" value="SNF"/>
    <property type="match status" value="1"/>
</dbReference>
<evidence type="ECO:0000256" key="6">
    <source>
        <dbReference type="ARBA" id="ARBA00022989"/>
    </source>
</evidence>
<dbReference type="GO" id="GO:0042981">
    <property type="term" value="P:regulation of apoptotic process"/>
    <property type="evidence" value="ECO:0007669"/>
    <property type="project" value="InterPro"/>
</dbReference>
<dbReference type="InterPro" id="IPR046371">
    <property type="entry name" value="Bcl-2_BH1-3"/>
</dbReference>
<dbReference type="SUPFAM" id="SSF161070">
    <property type="entry name" value="SNF-like"/>
    <property type="match status" value="1"/>
</dbReference>
<evidence type="ECO:0000256" key="1">
    <source>
        <dbReference type="ARBA" id="ARBA00004141"/>
    </source>
</evidence>
<dbReference type="InterPro" id="IPR012347">
    <property type="entry name" value="Ferritin-like"/>
</dbReference>
<gene>
    <name evidence="11" type="ORF">UY3_19119</name>
</gene>
<evidence type="ECO:0000256" key="3">
    <source>
        <dbReference type="ARBA" id="ARBA00022448"/>
    </source>
</evidence>
<dbReference type="eggNOG" id="KOG2332">
    <property type="taxonomic scope" value="Eukaryota"/>
</dbReference>
<evidence type="ECO:0000256" key="4">
    <source>
        <dbReference type="ARBA" id="ARBA00022692"/>
    </source>
</evidence>
<dbReference type="Proteomes" id="UP000031443">
    <property type="component" value="Unassembled WGS sequence"/>
</dbReference>
<dbReference type="SUPFAM" id="SSF47240">
    <property type="entry name" value="Ferritin-like"/>
    <property type="match status" value="1"/>
</dbReference>
<dbReference type="GO" id="GO:0015267">
    <property type="term" value="F:channel activity"/>
    <property type="evidence" value="ECO:0007669"/>
    <property type="project" value="TreeGrafter"/>
</dbReference>
<dbReference type="GO" id="GO:0008053">
    <property type="term" value="P:mitochondrial fusion"/>
    <property type="evidence" value="ECO:0007669"/>
    <property type="project" value="TreeGrafter"/>
</dbReference>
<dbReference type="Pfam" id="PF00210">
    <property type="entry name" value="Ferritin"/>
    <property type="match status" value="1"/>
</dbReference>
<keyword evidence="4 9" id="KW-0812">Transmembrane</keyword>
<organism evidence="11 12">
    <name type="scientific">Chelonia mydas</name>
    <name type="common">Green sea-turtle</name>
    <name type="synonym">Chelonia agassizi</name>
    <dbReference type="NCBI Taxonomy" id="8469"/>
    <lineage>
        <taxon>Eukaryota</taxon>
        <taxon>Metazoa</taxon>
        <taxon>Chordata</taxon>
        <taxon>Craniata</taxon>
        <taxon>Vertebrata</taxon>
        <taxon>Euteleostomi</taxon>
        <taxon>Archelosauria</taxon>
        <taxon>Testudinata</taxon>
        <taxon>Testudines</taxon>
        <taxon>Cryptodira</taxon>
        <taxon>Durocryptodira</taxon>
        <taxon>Americhelydia</taxon>
        <taxon>Chelonioidea</taxon>
        <taxon>Cheloniidae</taxon>
        <taxon>Chelonia</taxon>
    </lineage>
</organism>
<dbReference type="Gene3D" id="1.20.1260.10">
    <property type="match status" value="1"/>
</dbReference>
<keyword evidence="12" id="KW-1185">Reference proteome</keyword>
<dbReference type="STRING" id="8469.M7B6F5"/>
<evidence type="ECO:0000259" key="10">
    <source>
        <dbReference type="SMART" id="SM00337"/>
    </source>
</evidence>
<dbReference type="GO" id="GO:0097192">
    <property type="term" value="P:extrinsic apoptotic signaling pathway in absence of ligand"/>
    <property type="evidence" value="ECO:0007669"/>
    <property type="project" value="TreeGrafter"/>
</dbReference>
<keyword evidence="7 9" id="KW-0472">Membrane</keyword>
<dbReference type="CDD" id="cd01056">
    <property type="entry name" value="Euk_Ferritin"/>
    <property type="match status" value="1"/>
</dbReference>
<reference evidence="12" key="1">
    <citation type="journal article" date="2013" name="Nat. Genet.">
        <title>The draft genomes of soft-shell turtle and green sea turtle yield insights into the development and evolution of the turtle-specific body plan.</title>
        <authorList>
            <person name="Wang Z."/>
            <person name="Pascual-Anaya J."/>
            <person name="Zadissa A."/>
            <person name="Li W."/>
            <person name="Niimura Y."/>
            <person name="Huang Z."/>
            <person name="Li C."/>
            <person name="White S."/>
            <person name="Xiong Z."/>
            <person name="Fang D."/>
            <person name="Wang B."/>
            <person name="Ming Y."/>
            <person name="Chen Y."/>
            <person name="Zheng Y."/>
            <person name="Kuraku S."/>
            <person name="Pignatelli M."/>
            <person name="Herrero J."/>
            <person name="Beal K."/>
            <person name="Nozawa M."/>
            <person name="Li Q."/>
            <person name="Wang J."/>
            <person name="Zhang H."/>
            <person name="Yu L."/>
            <person name="Shigenobu S."/>
            <person name="Wang J."/>
            <person name="Liu J."/>
            <person name="Flicek P."/>
            <person name="Searle S."/>
            <person name="Wang J."/>
            <person name="Kuratani S."/>
            <person name="Yin Y."/>
            <person name="Aken B."/>
            <person name="Zhang G."/>
            <person name="Irie N."/>
        </authorList>
    </citation>
    <scope>NUCLEOTIDE SEQUENCE [LARGE SCALE GENOMIC DNA]</scope>
</reference>
<dbReference type="PRINTS" id="PR01862">
    <property type="entry name" value="BCL2FAMILY"/>
</dbReference>
<feature type="domain" description="Bcl-2 Bcl-2 homology region 1-3" evidence="10">
    <location>
        <begin position="117"/>
        <end position="214"/>
    </location>
</feature>
<dbReference type="InterPro" id="IPR000175">
    <property type="entry name" value="Na/ntran_symport"/>
</dbReference>
<dbReference type="PANTHER" id="PTHR11256">
    <property type="entry name" value="BCL-2 RELATED"/>
    <property type="match status" value="1"/>
</dbReference>
<feature type="transmembrane region" description="Helical" evidence="9">
    <location>
        <begin position="66"/>
        <end position="87"/>
    </location>
</feature>
<dbReference type="InterPro" id="IPR008331">
    <property type="entry name" value="Ferritin_DPS_dom"/>
</dbReference>
<dbReference type="CDD" id="cd06845">
    <property type="entry name" value="Bcl-2_like"/>
    <property type="match status" value="1"/>
</dbReference>
<dbReference type="InterPro" id="IPR037272">
    <property type="entry name" value="SNS_sf"/>
</dbReference>
<dbReference type="SUPFAM" id="SSF56854">
    <property type="entry name" value="Bcl-2 inhibitors of programmed cell death"/>
    <property type="match status" value="1"/>
</dbReference>
<evidence type="ECO:0000256" key="5">
    <source>
        <dbReference type="ARBA" id="ARBA00022703"/>
    </source>
</evidence>
<dbReference type="GO" id="GO:0008199">
    <property type="term" value="F:ferric iron binding"/>
    <property type="evidence" value="ECO:0007669"/>
    <property type="project" value="InterPro"/>
</dbReference>
<dbReference type="SMART" id="SM00337">
    <property type="entry name" value="BCL"/>
    <property type="match status" value="1"/>
</dbReference>
<dbReference type="InterPro" id="IPR002475">
    <property type="entry name" value="Bcl2-like"/>
</dbReference>
<dbReference type="InterPro" id="IPR026298">
    <property type="entry name" value="Bcl-2_fam"/>
</dbReference>
<keyword evidence="8" id="KW-0915">Sodium</keyword>
<dbReference type="GO" id="GO:0008630">
    <property type="term" value="P:intrinsic apoptotic signaling pathway in response to DNA damage"/>
    <property type="evidence" value="ECO:0007669"/>
    <property type="project" value="TreeGrafter"/>
</dbReference>
<evidence type="ECO:0000256" key="7">
    <source>
        <dbReference type="ARBA" id="ARBA00023136"/>
    </source>
</evidence>
<dbReference type="PROSITE" id="PS50062">
    <property type="entry name" value="BCL2_FAMILY"/>
    <property type="match status" value="1"/>
</dbReference>
<dbReference type="EMBL" id="KB608099">
    <property type="protein sequence ID" value="EMP23822.1"/>
    <property type="molecule type" value="Genomic_DNA"/>
</dbReference>
<comment type="subcellular location">
    <subcellularLocation>
        <location evidence="1">Membrane</location>
        <topology evidence="1">Multi-pass membrane protein</topology>
    </subcellularLocation>
</comment>